<evidence type="ECO:0000256" key="4">
    <source>
        <dbReference type="ARBA" id="ARBA00022840"/>
    </source>
</evidence>
<feature type="region of interest" description="Disordered" evidence="6">
    <location>
        <begin position="625"/>
        <end position="652"/>
    </location>
</feature>
<feature type="compositionally biased region" description="Polar residues" evidence="6">
    <location>
        <begin position="906"/>
        <end position="919"/>
    </location>
</feature>
<gene>
    <name evidence="8" type="ORF">Vafri_18551</name>
</gene>
<feature type="region of interest" description="Disordered" evidence="6">
    <location>
        <begin position="1072"/>
        <end position="1128"/>
    </location>
</feature>
<dbReference type="SMART" id="SM00220">
    <property type="entry name" value="S_TKc"/>
    <property type="match status" value="1"/>
</dbReference>
<keyword evidence="1" id="KW-0808">Transferase</keyword>
<feature type="compositionally biased region" description="Polar residues" evidence="6">
    <location>
        <begin position="876"/>
        <end position="887"/>
    </location>
</feature>
<feature type="compositionally biased region" description="Low complexity" evidence="6">
    <location>
        <begin position="1457"/>
        <end position="1470"/>
    </location>
</feature>
<reference evidence="8" key="1">
    <citation type="journal article" date="2021" name="Proc. Natl. Acad. Sci. U.S.A.">
        <title>Three genomes in the algal genus Volvox reveal the fate of a haploid sex-determining region after a transition to homothallism.</title>
        <authorList>
            <person name="Yamamoto K."/>
            <person name="Hamaji T."/>
            <person name="Kawai-Toyooka H."/>
            <person name="Matsuzaki R."/>
            <person name="Takahashi F."/>
            <person name="Nishimura Y."/>
            <person name="Kawachi M."/>
            <person name="Noguchi H."/>
            <person name="Minakuchi Y."/>
            <person name="Umen J.G."/>
            <person name="Toyoda A."/>
            <person name="Nozaki H."/>
        </authorList>
    </citation>
    <scope>NUCLEOTIDE SEQUENCE</scope>
    <source>
        <strain evidence="8">NIES-3780</strain>
    </source>
</reference>
<dbReference type="SUPFAM" id="SSF56112">
    <property type="entry name" value="Protein kinase-like (PK-like)"/>
    <property type="match status" value="1"/>
</dbReference>
<name>A0A8J4F8S6_9CHLO</name>
<sequence>MSHQVDSSLSVPAPIPSVRALQASPEVLTPVRHGFLWKRSRLFKTWISRWFQLDSNGFLYAVSPKVIKREGQSVLPSPVGTVRQLPPLRYRNGAMMYGIRVISVGGSCKDLYSDDLAALDAWALDLSRCTRTAREQAAAGKAAAAAVASQPSLLLLPPPPPSPRAASAGAGELQLSDICEIDWSHMLGSGLFACVLRARMHVTGEAVAVKIIKAESFREYGDIIEREAAVWAAAGQHPHVVQLKQTLRSSERMYFIAELCEGGSLVERLAASATYCEREVAWLVRQLLAAVEHLHSNAIVHMDIKPENLVFATRREDSCIKLIDFSLASFFYSPTDPGGTPDFVAPELLNRPEHYAKNGCGPEVDMWAVGVIIFFLLSGQTPFQAPTLETVLHRVKTGEWAFHGRRWALVSEGARDLVSSLLRMDPSQRLTASEALDHPWLRRPDSLSQALLQDAVTAFRLAAAASMHQQRTSWIKQASGDLMTTTGTNGTNLSPHTSLSRFAVMAGSVGPASFGGPAAVTNGMGISGMSSAVIGAALTTGGGHCLMGLMSSGAADAVAAMIGPSGAGASSAVMMSSSASQHQLNQAAVSVGGGFGFGGGLVHGSLGGGQRGSNTLLTVAAGTAAAGVGSGSPPTTGSGNSRSNGHLPQQNSFTAGVGARYAAAVAMAPHCSGSGSAGSPPRLPAARISPHNSHHSPGGCTQRSPRSPLGMRTRRASDTMAYTLAITERHESIHQMQAQGIAVPPAAGCIVWPGLPSAKARRTSELLPAYGTAATGCVAPSPSDSQAELAAASAAVAAASASVDRGNHSAPGTRYGHHHHHLHGHHHPHYGHPLPLRGASGLSVMTSATATGVSTSRGDSRPTGGRSNPELLSMMRLQSSNGCRSIVSSSTETTPHTSSRDGTAAGRNSWTNIPSQTSAPGPAQIQGQSHSQQGQLVGATLPPCDQALLAMSKGLRQGVPGKSQSYNVMPTIWVDRPAGRGQSTGQSYNAVSPAGGGGGAMITQRRASMSFTLGASVSGLSLMPHGPSPLSNSSGGRSFLADAQTGGGGAASATVAGASGASMPALLLLKRPSRGISGGGNMGTRSSSSTPAHASPANSNTSLQAPSYSAAGAASGGGGTAARSSVSGAPNAGGTGFTSSSSMYAAVLRSNLSGHGLGGAAGGNSASCSGGADGSGGGGGGLSDEGVARQSSLSASGSVTVGNNIQPVSTATGSSPPPTRLGSSIGPTSSPPSPMSPAAMTNIVFGGGGGGGGVSSSNSDPFILVGVNCGGVSGGGDNRQPSDRTAPSPPVQPPPPLPALAVGQLAHEEFRGVMYSSGSNVISGSNSMVSDRLATQGSFIEATLMTANINGSGTGHTSRSGAGGTIEFPSGPHGRTLAALMDMNGNLRGGTTDLRRLQQPPASTMALLRRMAENGTVDSENDVFSIALNIAADGSDGAGSSGNGAGGGGQVQSCGLQLRSQQRSGSQPSLVRSGTSPNSDGSPRADCNQVAAAGAITGNSPRSGTPTGLSALVVSVSGGVGGGGPGSGVAPTGLTDAGTNSIVETLRSSGVAPRASSRLVLETIPSEDPDSLSGLLRSVREERAAAIASAASGAGGSSVAIASSASGSSVGAGGFSSGPGGFGTGTSTVLHTAARPLAGQQQQSFSPAPSPLSRHQARAFLSPQASSTSLAAVSLLPSSKSFLE</sequence>
<comment type="caution">
    <text evidence="8">The sequence shown here is derived from an EMBL/GenBank/DDBJ whole genome shotgun (WGS) entry which is preliminary data.</text>
</comment>
<dbReference type="Gene3D" id="1.10.510.10">
    <property type="entry name" value="Transferase(Phosphotransferase) domain 1"/>
    <property type="match status" value="1"/>
</dbReference>
<dbReference type="GO" id="GO:0005524">
    <property type="term" value="F:ATP binding"/>
    <property type="evidence" value="ECO:0007669"/>
    <property type="project" value="UniProtKB-UniRule"/>
</dbReference>
<feature type="compositionally biased region" description="Basic residues" evidence="6">
    <location>
        <begin position="815"/>
        <end position="830"/>
    </location>
</feature>
<feature type="compositionally biased region" description="Gly residues" evidence="6">
    <location>
        <begin position="1171"/>
        <end position="1183"/>
    </location>
</feature>
<feature type="compositionally biased region" description="Polar residues" evidence="6">
    <location>
        <begin position="843"/>
        <end position="857"/>
    </location>
</feature>
<dbReference type="Pfam" id="PF00069">
    <property type="entry name" value="Pkinase"/>
    <property type="match status" value="1"/>
</dbReference>
<feature type="compositionally biased region" description="Polar residues" evidence="6">
    <location>
        <begin position="1472"/>
        <end position="1481"/>
    </location>
</feature>
<evidence type="ECO:0000256" key="3">
    <source>
        <dbReference type="ARBA" id="ARBA00022777"/>
    </source>
</evidence>
<protein>
    <recommendedName>
        <fullName evidence="7">Protein kinase domain-containing protein</fullName>
    </recommendedName>
</protein>
<dbReference type="SUPFAM" id="SSF50729">
    <property type="entry name" value="PH domain-like"/>
    <property type="match status" value="1"/>
</dbReference>
<proteinExistence type="predicted"/>
<feature type="domain" description="Protein kinase" evidence="7">
    <location>
        <begin position="181"/>
        <end position="441"/>
    </location>
</feature>
<dbReference type="InterPro" id="IPR000719">
    <property type="entry name" value="Prot_kinase_dom"/>
</dbReference>
<dbReference type="InterPro" id="IPR017441">
    <property type="entry name" value="Protein_kinase_ATP_BS"/>
</dbReference>
<feature type="region of interest" description="Disordered" evidence="6">
    <location>
        <begin position="1457"/>
        <end position="1486"/>
    </location>
</feature>
<feature type="region of interest" description="Disordered" evidence="6">
    <location>
        <begin position="1024"/>
        <end position="1054"/>
    </location>
</feature>
<organism evidence="8 9">
    <name type="scientific">Volvox africanus</name>
    <dbReference type="NCBI Taxonomy" id="51714"/>
    <lineage>
        <taxon>Eukaryota</taxon>
        <taxon>Viridiplantae</taxon>
        <taxon>Chlorophyta</taxon>
        <taxon>core chlorophytes</taxon>
        <taxon>Chlorophyceae</taxon>
        <taxon>CS clade</taxon>
        <taxon>Chlamydomonadales</taxon>
        <taxon>Volvocaceae</taxon>
        <taxon>Volvox</taxon>
    </lineage>
</organism>
<feature type="compositionally biased region" description="Low complexity" evidence="6">
    <location>
        <begin position="924"/>
        <end position="935"/>
    </location>
</feature>
<dbReference type="PROSITE" id="PS00107">
    <property type="entry name" value="PROTEIN_KINASE_ATP"/>
    <property type="match status" value="1"/>
</dbReference>
<dbReference type="PANTHER" id="PTHR24347">
    <property type="entry name" value="SERINE/THREONINE-PROTEIN KINASE"/>
    <property type="match status" value="1"/>
</dbReference>
<dbReference type="PROSITE" id="PS00108">
    <property type="entry name" value="PROTEIN_KINASE_ST"/>
    <property type="match status" value="1"/>
</dbReference>
<evidence type="ECO:0000259" key="7">
    <source>
        <dbReference type="PROSITE" id="PS50011"/>
    </source>
</evidence>
<dbReference type="EMBL" id="BNCO01000069">
    <property type="protein sequence ID" value="GIL64696.1"/>
    <property type="molecule type" value="Genomic_DNA"/>
</dbReference>
<keyword evidence="4 5" id="KW-0067">ATP-binding</keyword>
<evidence type="ECO:0000256" key="6">
    <source>
        <dbReference type="SAM" id="MobiDB-lite"/>
    </source>
</evidence>
<feature type="region of interest" description="Disordered" evidence="6">
    <location>
        <begin position="1159"/>
        <end position="1241"/>
    </location>
</feature>
<dbReference type="InterPro" id="IPR011009">
    <property type="entry name" value="Kinase-like_dom_sf"/>
</dbReference>
<keyword evidence="9" id="KW-1185">Reference proteome</keyword>
<feature type="region of interest" description="Disordered" evidence="6">
    <location>
        <begin position="802"/>
        <end position="938"/>
    </location>
</feature>
<dbReference type="Gene3D" id="2.30.29.30">
    <property type="entry name" value="Pleckstrin-homology domain (PH domain)/Phosphotyrosine-binding domain (PTB)"/>
    <property type="match status" value="1"/>
</dbReference>
<evidence type="ECO:0000313" key="8">
    <source>
        <dbReference type="EMBL" id="GIL64696.1"/>
    </source>
</evidence>
<feature type="region of interest" description="Disordered" evidence="6">
    <location>
        <begin position="670"/>
        <end position="714"/>
    </location>
</feature>
<feature type="compositionally biased region" description="Polar residues" evidence="6">
    <location>
        <begin position="1189"/>
        <end position="1214"/>
    </location>
</feature>
<evidence type="ECO:0000256" key="5">
    <source>
        <dbReference type="PROSITE-ProRule" id="PRU10141"/>
    </source>
</evidence>
<dbReference type="InterPro" id="IPR011993">
    <property type="entry name" value="PH-like_dom_sf"/>
</dbReference>
<keyword evidence="2 5" id="KW-0547">Nucleotide-binding</keyword>
<feature type="region of interest" description="Disordered" evidence="6">
    <location>
        <begin position="1626"/>
        <end position="1668"/>
    </location>
</feature>
<feature type="compositionally biased region" description="Low complexity" evidence="6">
    <location>
        <begin position="625"/>
        <end position="643"/>
    </location>
</feature>
<evidence type="ECO:0000256" key="1">
    <source>
        <dbReference type="ARBA" id="ARBA00022679"/>
    </source>
</evidence>
<feature type="compositionally biased region" description="Low complexity" evidence="6">
    <location>
        <begin position="888"/>
        <end position="897"/>
    </location>
</feature>
<feature type="non-terminal residue" evidence="8">
    <location>
        <position position="1684"/>
    </location>
</feature>
<dbReference type="InterPro" id="IPR008271">
    <property type="entry name" value="Ser/Thr_kinase_AS"/>
</dbReference>
<feature type="compositionally biased region" description="Pro residues" evidence="6">
    <location>
        <begin position="1287"/>
        <end position="1297"/>
    </location>
</feature>
<evidence type="ECO:0000256" key="2">
    <source>
        <dbReference type="ARBA" id="ARBA00022741"/>
    </source>
</evidence>
<feature type="compositionally biased region" description="Low complexity" evidence="6">
    <location>
        <begin position="1640"/>
        <end position="1653"/>
    </location>
</feature>
<dbReference type="PROSITE" id="PS50011">
    <property type="entry name" value="PROTEIN_KINASE_DOM"/>
    <property type="match status" value="1"/>
</dbReference>
<feature type="compositionally biased region" description="Low complexity" evidence="6">
    <location>
        <begin position="1086"/>
        <end position="1113"/>
    </location>
</feature>
<evidence type="ECO:0000313" key="9">
    <source>
        <dbReference type="Proteomes" id="UP000747399"/>
    </source>
</evidence>
<keyword evidence="3" id="KW-0418">Kinase</keyword>
<dbReference type="Proteomes" id="UP000747399">
    <property type="component" value="Unassembled WGS sequence"/>
</dbReference>
<feature type="binding site" evidence="5">
    <location>
        <position position="210"/>
    </location>
    <ligand>
        <name>ATP</name>
        <dbReference type="ChEBI" id="CHEBI:30616"/>
    </ligand>
</feature>
<accession>A0A8J4F8S6</accession>
<feature type="region of interest" description="Disordered" evidence="6">
    <location>
        <begin position="1273"/>
        <end position="1297"/>
    </location>
</feature>
<dbReference type="GO" id="GO:0004672">
    <property type="term" value="F:protein kinase activity"/>
    <property type="evidence" value="ECO:0007669"/>
    <property type="project" value="InterPro"/>
</dbReference>